<protein>
    <submittedName>
        <fullName evidence="1">Uncharacterized protein</fullName>
    </submittedName>
</protein>
<proteinExistence type="predicted"/>
<dbReference type="Proteomes" id="UP001583186">
    <property type="component" value="Unassembled WGS sequence"/>
</dbReference>
<accession>A0ABR3YHI9</accession>
<sequence>MDRNQGYLSETKILKVFGILDHIIATQDLLMSVAPIRIMVTGGVVSVMHFHVRSTTEDVDFILDPNVDAAVEYRTEFLQAVRTAEIAAGIHSGRFNDHNVVIYEGHNVVAYASKRS</sequence>
<reference evidence="1 2" key="1">
    <citation type="journal article" date="2024" name="IMA Fungus">
        <title>IMA Genome - F19 : A genome assembly and annotation guide to empower mycologists, including annotated draft genome sequences of Ceratocystis pirilliformis, Diaporthe australafricana, Fusarium ophioides, Paecilomyces lecythidis, and Sporothrix stenoceras.</title>
        <authorList>
            <person name="Aylward J."/>
            <person name="Wilson A.M."/>
            <person name="Visagie C.M."/>
            <person name="Spraker J."/>
            <person name="Barnes I."/>
            <person name="Buitendag C."/>
            <person name="Ceriani C."/>
            <person name="Del Mar Angel L."/>
            <person name="du Plessis D."/>
            <person name="Fuchs T."/>
            <person name="Gasser K."/>
            <person name="Kramer D."/>
            <person name="Li W."/>
            <person name="Munsamy K."/>
            <person name="Piso A."/>
            <person name="Price J.L."/>
            <person name="Sonnekus B."/>
            <person name="Thomas C."/>
            <person name="van der Nest A."/>
            <person name="van Dijk A."/>
            <person name="van Heerden A."/>
            <person name="van Vuuren N."/>
            <person name="Yilmaz N."/>
            <person name="Duong T.A."/>
            <person name="van der Merwe N.A."/>
            <person name="Wingfield M.J."/>
            <person name="Wingfield B.D."/>
        </authorList>
    </citation>
    <scope>NUCLEOTIDE SEQUENCE [LARGE SCALE GENOMIC DNA]</scope>
    <source>
        <strain evidence="1 2">CMW 5346</strain>
    </source>
</reference>
<name>A0ABR3YHI9_9PEZI</name>
<evidence type="ECO:0000313" key="1">
    <source>
        <dbReference type="EMBL" id="KAL1887800.1"/>
    </source>
</evidence>
<evidence type="ECO:0000313" key="2">
    <source>
        <dbReference type="Proteomes" id="UP001583186"/>
    </source>
</evidence>
<dbReference type="EMBL" id="JAWCUI010000108">
    <property type="protein sequence ID" value="KAL1887800.1"/>
    <property type="molecule type" value="Genomic_DNA"/>
</dbReference>
<organism evidence="1 2">
    <name type="scientific">Sporothrix stenoceras</name>
    <dbReference type="NCBI Taxonomy" id="5173"/>
    <lineage>
        <taxon>Eukaryota</taxon>
        <taxon>Fungi</taxon>
        <taxon>Dikarya</taxon>
        <taxon>Ascomycota</taxon>
        <taxon>Pezizomycotina</taxon>
        <taxon>Sordariomycetes</taxon>
        <taxon>Sordariomycetidae</taxon>
        <taxon>Ophiostomatales</taxon>
        <taxon>Ophiostomataceae</taxon>
        <taxon>Sporothrix</taxon>
    </lineage>
</organism>
<gene>
    <name evidence="1" type="ORF">Sste5346_009975</name>
</gene>
<comment type="caution">
    <text evidence="1">The sequence shown here is derived from an EMBL/GenBank/DDBJ whole genome shotgun (WGS) entry which is preliminary data.</text>
</comment>
<keyword evidence="2" id="KW-1185">Reference proteome</keyword>